<organism evidence="1 2">
    <name type="scientific">Paenibacillus baimaensis</name>
    <dbReference type="NCBI Taxonomy" id="2982185"/>
    <lineage>
        <taxon>Bacteria</taxon>
        <taxon>Bacillati</taxon>
        <taxon>Bacillota</taxon>
        <taxon>Bacilli</taxon>
        <taxon>Bacillales</taxon>
        <taxon>Paenibacillaceae</taxon>
        <taxon>Paenibacillus</taxon>
    </lineage>
</organism>
<dbReference type="Proteomes" id="UP001652445">
    <property type="component" value="Unassembled WGS sequence"/>
</dbReference>
<dbReference type="RefSeq" id="WP_262687214.1">
    <property type="nucleotide sequence ID" value="NZ_JAOQIO010000103.1"/>
</dbReference>
<dbReference type="EMBL" id="JAOQIO010000103">
    <property type="protein sequence ID" value="MCU6796395.1"/>
    <property type="molecule type" value="Genomic_DNA"/>
</dbReference>
<keyword evidence="2" id="KW-1185">Reference proteome</keyword>
<proteinExistence type="predicted"/>
<name>A0ABT2UP14_9BACL</name>
<evidence type="ECO:0000313" key="1">
    <source>
        <dbReference type="EMBL" id="MCU6796395.1"/>
    </source>
</evidence>
<gene>
    <name evidence="1" type="ORF">OB236_30155</name>
</gene>
<comment type="caution">
    <text evidence="1">The sequence shown here is derived from an EMBL/GenBank/DDBJ whole genome shotgun (WGS) entry which is preliminary data.</text>
</comment>
<accession>A0ABT2UP14</accession>
<sequence>MAYLSSLIGKTVELEISGQIHRLGILIDYSPDIIVLYDGTNYLYIAFGHIRNVRLALKPLPQTSEYTYEPADTITEDELTYRKILNESIGMLIQVYLSSNQSVYGYITKVLTDYVVFQSSVYKTLFIPIFHLKWLIPYPENKAPYTIIKEALPIAPSQFTLAGTFEEQLRSFEGKMVVLDGGASTDKIGLLKTIQNHMAEIITADQKELYWNIHHIKMVSVPEL</sequence>
<protein>
    <submittedName>
        <fullName evidence="1">DUF2642 domain-containing protein</fullName>
    </submittedName>
</protein>
<evidence type="ECO:0000313" key="2">
    <source>
        <dbReference type="Proteomes" id="UP001652445"/>
    </source>
</evidence>
<reference evidence="1 2" key="1">
    <citation type="submission" date="2022-09" db="EMBL/GenBank/DDBJ databases">
        <authorList>
            <person name="Han X.L."/>
            <person name="Wang Q."/>
            <person name="Lu T."/>
        </authorList>
    </citation>
    <scope>NUCLEOTIDE SEQUENCE [LARGE SCALE GENOMIC DNA]</scope>
    <source>
        <strain evidence="1 2">WQ 127069</strain>
    </source>
</reference>